<sequence>MDHIPLSANLKWGRLELPCLTEQDYDGGDHETYPAREGLVDRIYREWDEFSKSSPPGVDSFMQRWRYFGFISTVFQYPDGTRPKLRDLSRLTDENVRVLDTSKLVDIVDQTILATNPQAFNARMTRCEKAQQFFQQLEGSQIETPQNWDWTANEKEHEALREKVSLGKFYDGGFHGKELLHELIVWSIMLLHDFVNRVLVFAPRHYEENFQQKTSKQILLDTSDRTTYFPASQDLCSRQMLKQGWCPARIGELKMLLPLSGMLYLANLPSPDTKDHQSCTENTCCYMTVDSCKYNTLYVAGCKDCEHIGLDLDRLSTVLEGDTYPVMDQSTLFSTTRTYQEGTVAKRLLFQFADGPYDMDNGLKSLVNLEDASLLYKFQRSLAQRTNELHQPFTDETELLQNIVRAKVDLKYRGTSVRSDETICLNNLLGFSNYNVLRIESTDLASRMAAFWKSLQVVPVWFAFDRNKKLQQKGVRWAPQSLLRHEQGHDTEKTMKISFEKTFQGEGAAVWSEEGLQFVSRGYDFQKAFVNRVRSGFSFKTQYGKWYKVRELTALAIENIRIPVSARRSGLMLISDQHDTEVSGVDDWRGGAAQGILVHLRGSRSYSNRYHVRLICHVEFHELRSKPVVDGLEKRGAIEGNENPAPLETNVKELGSDTAWCLD</sequence>
<dbReference type="OrthoDB" id="2426273at2759"/>
<keyword evidence="2" id="KW-1185">Reference proteome</keyword>
<reference evidence="1" key="1">
    <citation type="journal article" date="2020" name="Stud. Mycol.">
        <title>101 Dothideomycetes genomes: a test case for predicting lifestyles and emergence of pathogens.</title>
        <authorList>
            <person name="Haridas S."/>
            <person name="Albert R."/>
            <person name="Binder M."/>
            <person name="Bloem J."/>
            <person name="Labutti K."/>
            <person name="Salamov A."/>
            <person name="Andreopoulos B."/>
            <person name="Baker S."/>
            <person name="Barry K."/>
            <person name="Bills G."/>
            <person name="Bluhm B."/>
            <person name="Cannon C."/>
            <person name="Castanera R."/>
            <person name="Culley D."/>
            <person name="Daum C."/>
            <person name="Ezra D."/>
            <person name="Gonzalez J."/>
            <person name="Henrissat B."/>
            <person name="Kuo A."/>
            <person name="Liang C."/>
            <person name="Lipzen A."/>
            <person name="Lutzoni F."/>
            <person name="Magnuson J."/>
            <person name="Mondo S."/>
            <person name="Nolan M."/>
            <person name="Ohm R."/>
            <person name="Pangilinan J."/>
            <person name="Park H.-J."/>
            <person name="Ramirez L."/>
            <person name="Alfaro M."/>
            <person name="Sun H."/>
            <person name="Tritt A."/>
            <person name="Yoshinaga Y."/>
            <person name="Zwiers L.-H."/>
            <person name="Turgeon B."/>
            <person name="Goodwin S."/>
            <person name="Spatafora J."/>
            <person name="Crous P."/>
            <person name="Grigoriev I."/>
        </authorList>
    </citation>
    <scope>NUCLEOTIDE SEQUENCE</scope>
    <source>
        <strain evidence="1">CBS 113818</strain>
    </source>
</reference>
<dbReference type="PANTHER" id="PTHR39596">
    <property type="match status" value="1"/>
</dbReference>
<organism evidence="1 2">
    <name type="scientific">Ophiobolus disseminans</name>
    <dbReference type="NCBI Taxonomy" id="1469910"/>
    <lineage>
        <taxon>Eukaryota</taxon>
        <taxon>Fungi</taxon>
        <taxon>Dikarya</taxon>
        <taxon>Ascomycota</taxon>
        <taxon>Pezizomycotina</taxon>
        <taxon>Dothideomycetes</taxon>
        <taxon>Pleosporomycetidae</taxon>
        <taxon>Pleosporales</taxon>
        <taxon>Pleosporineae</taxon>
        <taxon>Phaeosphaeriaceae</taxon>
        <taxon>Ophiobolus</taxon>
    </lineage>
</organism>
<evidence type="ECO:0008006" key="3">
    <source>
        <dbReference type="Google" id="ProtNLM"/>
    </source>
</evidence>
<dbReference type="PANTHER" id="PTHR39596:SF2">
    <property type="entry name" value="HET DOMAIN PROTEIN (AFU_ORTHOLOGUE AFUA_1G17550)-RELATED"/>
    <property type="match status" value="1"/>
</dbReference>
<gene>
    <name evidence="1" type="ORF">CC86DRAFT_464197</name>
</gene>
<dbReference type="Proteomes" id="UP000799424">
    <property type="component" value="Unassembled WGS sequence"/>
</dbReference>
<dbReference type="EMBL" id="MU006220">
    <property type="protein sequence ID" value="KAF2829676.1"/>
    <property type="molecule type" value="Genomic_DNA"/>
</dbReference>
<proteinExistence type="predicted"/>
<accession>A0A6A7A903</accession>
<evidence type="ECO:0000313" key="2">
    <source>
        <dbReference type="Proteomes" id="UP000799424"/>
    </source>
</evidence>
<dbReference type="AlphaFoldDB" id="A0A6A7A903"/>
<evidence type="ECO:0000313" key="1">
    <source>
        <dbReference type="EMBL" id="KAF2829676.1"/>
    </source>
</evidence>
<name>A0A6A7A903_9PLEO</name>
<protein>
    <recommendedName>
        <fullName evidence="3">Heterokaryon incompatibility domain-containing protein</fullName>
    </recommendedName>
</protein>